<keyword evidence="3" id="KW-0378">Hydrolase</keyword>
<evidence type="ECO:0000256" key="1">
    <source>
        <dbReference type="ARBA" id="ARBA00010052"/>
    </source>
</evidence>
<sequence>MSKWIEKAQPSERIAWQSDAFYNLDKKSADQQYSLKSQRKQINYLLGLGPNSKSVIKDSGQLFLARGHLAAKGDFFYGAQQKSTFHLVNAAPQWQSFNNGNWKFLEQSIRQMATTRNLDLEIYTGTHEILTMRNNNTESNVELFLFSSNGEVGLPVPLFFWKIVFDPKSSAGVAFVGTNNPYITSSKLDEMRICKDVSERINWISLNNKKLQRGFTYACSVMEFRKNVKFVPNLKVNNLLV</sequence>
<evidence type="ECO:0000256" key="4">
    <source>
        <dbReference type="PIRSR" id="PIRSR640255-1"/>
    </source>
</evidence>
<dbReference type="GO" id="GO:0004519">
    <property type="term" value="F:endonuclease activity"/>
    <property type="evidence" value="ECO:0007669"/>
    <property type="project" value="UniProtKB-KW"/>
</dbReference>
<dbReference type="InterPro" id="IPR044929">
    <property type="entry name" value="DNA/RNA_non-sp_Endonuclease_sf"/>
</dbReference>
<dbReference type="SMART" id="SM00892">
    <property type="entry name" value="Endonuclease_NS"/>
    <property type="match status" value="1"/>
</dbReference>
<dbReference type="FunFam" id="3.40.570.10:FF:000007">
    <property type="entry name" value="Alkaline nuclease"/>
    <property type="match status" value="1"/>
</dbReference>
<dbReference type="PANTHER" id="PTHR13966:SF19">
    <property type="entry name" value="NUCLEASE EXOG, MITOCHONDRIAL"/>
    <property type="match status" value="1"/>
</dbReference>
<evidence type="ECO:0000313" key="8">
    <source>
        <dbReference type="Proteomes" id="UP001516400"/>
    </source>
</evidence>
<dbReference type="AlphaFoldDB" id="A0ABD2NGN0"/>
<dbReference type="InterPro" id="IPR044925">
    <property type="entry name" value="His-Me_finger_sf"/>
</dbReference>
<organism evidence="7 8">
    <name type="scientific">Cryptolaemus montrouzieri</name>
    <dbReference type="NCBI Taxonomy" id="559131"/>
    <lineage>
        <taxon>Eukaryota</taxon>
        <taxon>Metazoa</taxon>
        <taxon>Ecdysozoa</taxon>
        <taxon>Arthropoda</taxon>
        <taxon>Hexapoda</taxon>
        <taxon>Insecta</taxon>
        <taxon>Pterygota</taxon>
        <taxon>Neoptera</taxon>
        <taxon>Endopterygota</taxon>
        <taxon>Coleoptera</taxon>
        <taxon>Polyphaga</taxon>
        <taxon>Cucujiformia</taxon>
        <taxon>Coccinelloidea</taxon>
        <taxon>Coccinellidae</taxon>
        <taxon>Scymninae</taxon>
        <taxon>Scymnini</taxon>
        <taxon>Cryptolaemus</taxon>
    </lineage>
</organism>
<comment type="similarity">
    <text evidence="1">Belongs to the DNA/RNA non-specific endonuclease family.</text>
</comment>
<dbReference type="Gene3D" id="3.40.570.10">
    <property type="entry name" value="Extracellular Endonuclease, subunit A"/>
    <property type="match status" value="1"/>
</dbReference>
<evidence type="ECO:0000256" key="2">
    <source>
        <dbReference type="ARBA" id="ARBA00022722"/>
    </source>
</evidence>
<feature type="binding site" evidence="5">
    <location>
        <position position="98"/>
    </location>
    <ligand>
        <name>Mg(2+)</name>
        <dbReference type="ChEBI" id="CHEBI:18420"/>
        <note>catalytic</note>
    </ligand>
</feature>
<name>A0ABD2NGN0_9CUCU</name>
<dbReference type="InterPro" id="IPR040255">
    <property type="entry name" value="Non-specific_endonuclease"/>
</dbReference>
<feature type="domain" description="DNA/RNA non-specific endonuclease/pyrophosphatase/phosphodiesterase" evidence="6">
    <location>
        <begin position="9"/>
        <end position="224"/>
    </location>
</feature>
<keyword evidence="8" id="KW-1185">Reference proteome</keyword>
<proteinExistence type="inferred from homology"/>
<accession>A0ABD2NGN0</accession>
<protein>
    <recommendedName>
        <fullName evidence="6">DNA/RNA non-specific endonuclease/pyrophosphatase/phosphodiesterase domain-containing protein</fullName>
    </recommendedName>
</protein>
<evidence type="ECO:0000256" key="3">
    <source>
        <dbReference type="ARBA" id="ARBA00022759"/>
    </source>
</evidence>
<comment type="caution">
    <text evidence="7">The sequence shown here is derived from an EMBL/GenBank/DDBJ whole genome shotgun (WGS) entry which is preliminary data.</text>
</comment>
<evidence type="ECO:0000256" key="5">
    <source>
        <dbReference type="PIRSR" id="PIRSR640255-2"/>
    </source>
</evidence>
<feature type="active site" description="Proton acceptor" evidence="4">
    <location>
        <position position="68"/>
    </location>
</feature>
<dbReference type="EMBL" id="JABFTP020000103">
    <property type="protein sequence ID" value="KAL3277421.1"/>
    <property type="molecule type" value="Genomic_DNA"/>
</dbReference>
<dbReference type="Proteomes" id="UP001516400">
    <property type="component" value="Unassembled WGS sequence"/>
</dbReference>
<evidence type="ECO:0000313" key="7">
    <source>
        <dbReference type="EMBL" id="KAL3277421.1"/>
    </source>
</evidence>
<dbReference type="SUPFAM" id="SSF54060">
    <property type="entry name" value="His-Me finger endonucleases"/>
    <property type="match status" value="1"/>
</dbReference>
<dbReference type="InterPro" id="IPR001604">
    <property type="entry name" value="Endo_G_ENPP1-like_dom"/>
</dbReference>
<dbReference type="PANTHER" id="PTHR13966">
    <property type="entry name" value="ENDONUCLEASE RELATED"/>
    <property type="match status" value="1"/>
</dbReference>
<keyword evidence="5" id="KW-0479">Metal-binding</keyword>
<keyword evidence="3" id="KW-0255">Endonuclease</keyword>
<evidence type="ECO:0000259" key="6">
    <source>
        <dbReference type="SMART" id="SM00892"/>
    </source>
</evidence>
<keyword evidence="2" id="KW-0540">Nuclease</keyword>
<reference evidence="7 8" key="1">
    <citation type="journal article" date="2021" name="BMC Biol.">
        <title>Horizontally acquired antibacterial genes associated with adaptive radiation of ladybird beetles.</title>
        <authorList>
            <person name="Li H.S."/>
            <person name="Tang X.F."/>
            <person name="Huang Y.H."/>
            <person name="Xu Z.Y."/>
            <person name="Chen M.L."/>
            <person name="Du X.Y."/>
            <person name="Qiu B.Y."/>
            <person name="Chen P.T."/>
            <person name="Zhang W."/>
            <person name="Slipinski A."/>
            <person name="Escalona H.E."/>
            <person name="Waterhouse R.M."/>
            <person name="Zwick A."/>
            <person name="Pang H."/>
        </authorList>
    </citation>
    <scope>NUCLEOTIDE SEQUENCE [LARGE SCALE GENOMIC DNA]</scope>
    <source>
        <strain evidence="7">SYSU2018</strain>
    </source>
</reference>
<gene>
    <name evidence="7" type="ORF">HHI36_012769</name>
</gene>
<dbReference type="Pfam" id="PF01223">
    <property type="entry name" value="Endonuclease_NS"/>
    <property type="match status" value="1"/>
</dbReference>